<dbReference type="InterPro" id="IPR003594">
    <property type="entry name" value="HATPase_dom"/>
</dbReference>
<dbReference type="CDD" id="cd02440">
    <property type="entry name" value="AdoMet_MTases"/>
    <property type="match status" value="1"/>
</dbReference>
<dbReference type="Pfam" id="PF00512">
    <property type="entry name" value="HisKA"/>
    <property type="match status" value="1"/>
</dbReference>
<dbReference type="CDD" id="cd00075">
    <property type="entry name" value="HATPase"/>
    <property type="match status" value="1"/>
</dbReference>
<keyword evidence="3" id="KW-0597">Phosphoprotein</keyword>
<keyword evidence="5" id="KW-0418">Kinase</keyword>
<dbReference type="NCBIfam" id="TIGR00229">
    <property type="entry name" value="sensory_box"/>
    <property type="match status" value="2"/>
</dbReference>
<dbReference type="PANTHER" id="PTHR24422:SF27">
    <property type="entry name" value="PROTEIN-GLUTAMATE O-METHYLTRANSFERASE"/>
    <property type="match status" value="1"/>
</dbReference>
<dbReference type="SUPFAM" id="SSF55785">
    <property type="entry name" value="PYP-like sensor domain (PAS domain)"/>
    <property type="match status" value="3"/>
</dbReference>
<dbReference type="SMART" id="SM00387">
    <property type="entry name" value="HATPase_c"/>
    <property type="match status" value="1"/>
</dbReference>
<dbReference type="InterPro" id="IPR035965">
    <property type="entry name" value="PAS-like_dom_sf"/>
</dbReference>
<evidence type="ECO:0000256" key="5">
    <source>
        <dbReference type="ARBA" id="ARBA00022777"/>
    </source>
</evidence>
<comment type="caution">
    <text evidence="11">The sequence shown here is derived from an EMBL/GenBank/DDBJ whole genome shotgun (WGS) entry which is preliminary data.</text>
</comment>
<dbReference type="Gene3D" id="3.40.50.150">
    <property type="entry name" value="Vaccinia Virus protein VP39"/>
    <property type="match status" value="1"/>
</dbReference>
<proteinExistence type="predicted"/>
<dbReference type="InterPro" id="IPR001610">
    <property type="entry name" value="PAC"/>
</dbReference>
<dbReference type="SUPFAM" id="SSF47384">
    <property type="entry name" value="Homodimeric domain of signal transducing histidine kinase"/>
    <property type="match status" value="1"/>
</dbReference>
<dbReference type="SMART" id="SM00091">
    <property type="entry name" value="PAS"/>
    <property type="match status" value="3"/>
</dbReference>
<dbReference type="GO" id="GO:0000155">
    <property type="term" value="F:phosphorelay sensor kinase activity"/>
    <property type="evidence" value="ECO:0007669"/>
    <property type="project" value="InterPro"/>
</dbReference>
<dbReference type="InterPro" id="IPR050903">
    <property type="entry name" value="Bact_Chemotaxis_MeTrfase"/>
</dbReference>
<keyword evidence="6" id="KW-0175">Coiled coil</keyword>
<sequence>MLLNHIKTLPEYRAFLEKNPDEIEALRRDMLIQVTSFFRELDQFEALKKSVFPALIQKKSSKTPITVWVPGCATGEEAYSLAIAFQEFLGKKAPLRRIKIFATDIDEDAIREARKGLYKKNVINHVSPQRLRRFFIKKNNGYQIKQTVRALCEFVVHDVTHNPPLTNADLISCHNLLIYLGQELQKKALIRMHQALAPHGFLVLGKAEGLGEASKLFHTIDSKQRIYSRKDIGGILAPEDLQDTVNVPAGKDHPPAPKPAGTMQPKVLQQSHRQHNISKLKEALSLTQEYANEIIDELDVMNKELQSAVEELSTSNEKLLMTNEELETAEEELQASNEELRTLNEELEVRNEEVVRAKDYVEAIVNTVRESLIVLDSNFRIKSANKAFHDTFKVTPEETKNTLLFDLGNKQWNIPKLRTFLTKTLPQKSMLDDFIVGHNFETIGQKTMILNARTMEQGPEKNPLVLLTIKDITELRKGEQSLRESEERFRRLVESVKDYAIFMMDVKGNILSWNKGAEHLLGYTEAEVIGKSAAQFFTPEDRKTGMFEKLIATVVKNGRSQVENWLMRKNGSRFWVTGVTTAVYDEAGKIVSMSKIARDITERKRAEELLQAQKEIFQTLNDNATLGLFIMDERHHCTFMNPAAEKITGFTFEEVKKANKPLHDIIQHTRPDGSYYPMCECPIDRALPQKNRIPGEDSFIRPDGSFYPVAFMASPILDKGKPIGTVIEVRDTTEEKKAEEERRWLEQQKDEFIGIASHELKTPVTSIKAYTQILQHRFQKAGDMKSADMVGKMDAQIDKLTSLIGDLLDVTKIEGGKLPFHEGPFDFNELIGEIVEEMQRTTARHTLVQQLVKSRTIAGDRDRIGQVITNFLSNAIKYSPHADTIIIKTKTGKERVTLCVQDFGCGISKEDQEKVFERFYRIIASDQKTYPGLGLGLYIAAEIIKRHDGKTWVESEKGKGSTFCFSLPLKQ</sequence>
<dbReference type="SMART" id="SM00086">
    <property type="entry name" value="PAC"/>
    <property type="match status" value="2"/>
</dbReference>
<dbReference type="Pfam" id="PF02518">
    <property type="entry name" value="HATPase_c"/>
    <property type="match status" value="1"/>
</dbReference>
<dbReference type="PRINTS" id="PR00996">
    <property type="entry name" value="CHERMTFRASE"/>
</dbReference>
<keyword evidence="4 11" id="KW-0808">Transferase</keyword>
<evidence type="ECO:0000313" key="11">
    <source>
        <dbReference type="EMBL" id="TLD42924.1"/>
    </source>
</evidence>
<feature type="domain" description="PAS" evidence="8">
    <location>
        <begin position="612"/>
        <end position="655"/>
    </location>
</feature>
<dbReference type="Gene3D" id="1.10.287.130">
    <property type="match status" value="1"/>
</dbReference>
<feature type="domain" description="PAC" evidence="9">
    <location>
        <begin position="693"/>
        <end position="744"/>
    </location>
</feature>
<evidence type="ECO:0000256" key="3">
    <source>
        <dbReference type="ARBA" id="ARBA00022553"/>
    </source>
</evidence>
<dbReference type="PROSITE" id="PS50109">
    <property type="entry name" value="HIS_KIN"/>
    <property type="match status" value="1"/>
</dbReference>
<feature type="domain" description="PAC" evidence="9">
    <location>
        <begin position="560"/>
        <end position="612"/>
    </location>
</feature>
<dbReference type="SUPFAM" id="SSF55874">
    <property type="entry name" value="ATPase domain of HSP90 chaperone/DNA topoisomerase II/histidine kinase"/>
    <property type="match status" value="1"/>
</dbReference>
<dbReference type="CDD" id="cd00130">
    <property type="entry name" value="PAS"/>
    <property type="match status" value="2"/>
</dbReference>
<dbReference type="GO" id="GO:0008757">
    <property type="term" value="F:S-adenosylmethionine-dependent methyltransferase activity"/>
    <property type="evidence" value="ECO:0007669"/>
    <property type="project" value="InterPro"/>
</dbReference>
<dbReference type="InterPro" id="IPR003661">
    <property type="entry name" value="HisK_dim/P_dom"/>
</dbReference>
<dbReference type="PROSITE" id="PS50112">
    <property type="entry name" value="PAS"/>
    <property type="match status" value="2"/>
</dbReference>
<dbReference type="SMART" id="SM00138">
    <property type="entry name" value="MeTrc"/>
    <property type="match status" value="1"/>
</dbReference>
<feature type="coiled-coil region" evidence="6">
    <location>
        <begin position="291"/>
        <end position="357"/>
    </location>
</feature>
<dbReference type="InterPro" id="IPR005467">
    <property type="entry name" value="His_kinase_dom"/>
</dbReference>
<comment type="catalytic activity">
    <reaction evidence="1">
        <text>ATP + protein L-histidine = ADP + protein N-phospho-L-histidine.</text>
        <dbReference type="EC" id="2.7.13.3"/>
    </reaction>
</comment>
<dbReference type="CDD" id="cd00082">
    <property type="entry name" value="HisKA"/>
    <property type="match status" value="1"/>
</dbReference>
<dbReference type="SUPFAM" id="SSF53335">
    <property type="entry name" value="S-adenosyl-L-methionine-dependent methyltransferases"/>
    <property type="match status" value="1"/>
</dbReference>
<dbReference type="PANTHER" id="PTHR24422">
    <property type="entry name" value="CHEMOTAXIS PROTEIN METHYLTRANSFERASE"/>
    <property type="match status" value="1"/>
</dbReference>
<dbReference type="PROSITE" id="PS50113">
    <property type="entry name" value="PAC"/>
    <property type="match status" value="2"/>
</dbReference>
<dbReference type="SMART" id="SM00388">
    <property type="entry name" value="HisKA"/>
    <property type="match status" value="1"/>
</dbReference>
<gene>
    <name evidence="11" type="ORF">JETT_0824</name>
</gene>
<evidence type="ECO:0000259" key="9">
    <source>
        <dbReference type="PROSITE" id="PS50113"/>
    </source>
</evidence>
<dbReference type="EC" id="2.7.13.3" evidence="2"/>
<evidence type="ECO:0000259" key="7">
    <source>
        <dbReference type="PROSITE" id="PS50109"/>
    </source>
</evidence>
<protein>
    <recommendedName>
        <fullName evidence="2">histidine kinase</fullName>
        <ecNumber evidence="2">2.7.13.3</ecNumber>
    </recommendedName>
</protein>
<dbReference type="InterPro" id="IPR029063">
    <property type="entry name" value="SAM-dependent_MTases_sf"/>
</dbReference>
<dbReference type="InterPro" id="IPR022642">
    <property type="entry name" value="CheR_C"/>
</dbReference>
<feature type="domain" description="PAS" evidence="8">
    <location>
        <begin position="485"/>
        <end position="558"/>
    </location>
</feature>
<evidence type="ECO:0000313" key="12">
    <source>
        <dbReference type="Proteomes" id="UP000319783"/>
    </source>
</evidence>
<name>A0A533QE20_9BACT</name>
<dbReference type="EMBL" id="SULG01000011">
    <property type="protein sequence ID" value="TLD42924.1"/>
    <property type="molecule type" value="Genomic_DNA"/>
</dbReference>
<evidence type="ECO:0000259" key="8">
    <source>
        <dbReference type="PROSITE" id="PS50112"/>
    </source>
</evidence>
<dbReference type="InterPro" id="IPR000700">
    <property type="entry name" value="PAS-assoc_C"/>
</dbReference>
<accession>A0A533QE20</accession>
<feature type="domain" description="CheR-type methyltransferase" evidence="10">
    <location>
        <begin position="1"/>
        <end position="230"/>
    </location>
</feature>
<feature type="domain" description="Histidine kinase" evidence="7">
    <location>
        <begin position="755"/>
        <end position="971"/>
    </location>
</feature>
<dbReference type="Gene3D" id="3.30.450.20">
    <property type="entry name" value="PAS domain"/>
    <property type="match status" value="3"/>
</dbReference>
<keyword evidence="11" id="KW-0489">Methyltransferase</keyword>
<organism evidence="11 12">
    <name type="scientific">Candidatus Jettenia ecosi</name>
    <dbReference type="NCBI Taxonomy" id="2494326"/>
    <lineage>
        <taxon>Bacteria</taxon>
        <taxon>Pseudomonadati</taxon>
        <taxon>Planctomycetota</taxon>
        <taxon>Candidatus Brocadiia</taxon>
        <taxon>Candidatus Brocadiales</taxon>
        <taxon>Candidatus Brocadiaceae</taxon>
        <taxon>Candidatus Jettenia</taxon>
    </lineage>
</organism>
<dbReference type="Proteomes" id="UP000319783">
    <property type="component" value="Unassembled WGS sequence"/>
</dbReference>
<dbReference type="InterPro" id="IPR036890">
    <property type="entry name" value="HATPase_C_sf"/>
</dbReference>
<evidence type="ECO:0000256" key="1">
    <source>
        <dbReference type="ARBA" id="ARBA00000085"/>
    </source>
</evidence>
<evidence type="ECO:0000256" key="6">
    <source>
        <dbReference type="SAM" id="Coils"/>
    </source>
</evidence>
<dbReference type="FunFam" id="3.30.565.10:FF:000006">
    <property type="entry name" value="Sensor histidine kinase WalK"/>
    <property type="match status" value="1"/>
</dbReference>
<dbReference type="InterPro" id="IPR000014">
    <property type="entry name" value="PAS"/>
</dbReference>
<dbReference type="Pfam" id="PF01739">
    <property type="entry name" value="CheR"/>
    <property type="match status" value="1"/>
</dbReference>
<evidence type="ECO:0000256" key="2">
    <source>
        <dbReference type="ARBA" id="ARBA00012438"/>
    </source>
</evidence>
<evidence type="ECO:0000259" key="10">
    <source>
        <dbReference type="PROSITE" id="PS50123"/>
    </source>
</evidence>
<evidence type="ECO:0000256" key="4">
    <source>
        <dbReference type="ARBA" id="ARBA00022679"/>
    </source>
</evidence>
<dbReference type="AlphaFoldDB" id="A0A533QE20"/>
<dbReference type="PROSITE" id="PS50123">
    <property type="entry name" value="CHER"/>
    <property type="match status" value="1"/>
</dbReference>
<dbReference type="InterPro" id="IPR000780">
    <property type="entry name" value="CheR_MeTrfase"/>
</dbReference>
<dbReference type="Pfam" id="PF13426">
    <property type="entry name" value="PAS_9"/>
    <property type="match status" value="3"/>
</dbReference>
<dbReference type="Gene3D" id="3.30.565.10">
    <property type="entry name" value="Histidine kinase-like ATPase, C-terminal domain"/>
    <property type="match status" value="1"/>
</dbReference>
<dbReference type="InterPro" id="IPR036097">
    <property type="entry name" value="HisK_dim/P_sf"/>
</dbReference>
<dbReference type="GO" id="GO:0032259">
    <property type="term" value="P:methylation"/>
    <property type="evidence" value="ECO:0007669"/>
    <property type="project" value="UniProtKB-KW"/>
</dbReference>
<reference evidence="11 12" key="1">
    <citation type="submission" date="2019-04" db="EMBL/GenBank/DDBJ databases">
        <title>Genome of a novel bacterium Candidatus Jettenia ecosi reconstructed from metagenome of an anammox bioreactor.</title>
        <authorList>
            <person name="Mardanov A.V."/>
            <person name="Beletsky A.V."/>
            <person name="Ravin N.V."/>
            <person name="Botchkova E.A."/>
            <person name="Litti Y.V."/>
            <person name="Nozhevnikova A.N."/>
        </authorList>
    </citation>
    <scope>NUCLEOTIDE SEQUENCE [LARGE SCALE GENOMIC DNA]</scope>
    <source>
        <strain evidence="11">J2</strain>
    </source>
</reference>